<keyword evidence="8 11" id="KW-0472">Membrane</keyword>
<keyword evidence="9" id="KW-1015">Disulfide bond</keyword>
<dbReference type="AlphaFoldDB" id="A0AAV2N6N0"/>
<keyword evidence="10" id="KW-0278">Fertilization</keyword>
<evidence type="ECO:0000256" key="7">
    <source>
        <dbReference type="ARBA" id="ARBA00023121"/>
    </source>
</evidence>
<keyword evidence="14" id="KW-1185">Reference proteome</keyword>
<proteinExistence type="inferred from homology"/>
<evidence type="ECO:0000256" key="2">
    <source>
        <dbReference type="ARBA" id="ARBA00010929"/>
    </source>
</evidence>
<dbReference type="GO" id="GO:0007338">
    <property type="term" value="P:single fertilization"/>
    <property type="evidence" value="ECO:0007669"/>
    <property type="project" value="UniProtKB-KW"/>
</dbReference>
<evidence type="ECO:0000256" key="3">
    <source>
        <dbReference type="ARBA" id="ARBA00022475"/>
    </source>
</evidence>
<evidence type="ECO:0000256" key="4">
    <source>
        <dbReference type="ARBA" id="ARBA00022692"/>
    </source>
</evidence>
<dbReference type="InterPro" id="IPR040326">
    <property type="entry name" value="HAP2/GCS1"/>
</dbReference>
<evidence type="ECO:0000256" key="8">
    <source>
        <dbReference type="ARBA" id="ARBA00023136"/>
    </source>
</evidence>
<reference evidence="13" key="1">
    <citation type="submission" date="2024-04" db="EMBL/GenBank/DDBJ databases">
        <authorList>
            <consortium name="Molecular Ecology Group"/>
        </authorList>
    </citation>
    <scope>NUCLEOTIDE SEQUENCE</scope>
</reference>
<evidence type="ECO:0000256" key="6">
    <source>
        <dbReference type="ARBA" id="ARBA00022989"/>
    </source>
</evidence>
<dbReference type="PANTHER" id="PTHR31764:SF0">
    <property type="entry name" value="GENERATIVE CELL SPECIFIC-1_HAP2 DOMAIN-CONTAINING PROTEIN"/>
    <property type="match status" value="1"/>
</dbReference>
<protein>
    <recommendedName>
        <fullName evidence="12">Generative cell specific-1/HAP2 domain-containing protein</fullName>
    </recommendedName>
</protein>
<dbReference type="GO" id="GO:0008289">
    <property type="term" value="F:lipid binding"/>
    <property type="evidence" value="ECO:0007669"/>
    <property type="project" value="UniProtKB-KW"/>
</dbReference>
<gene>
    <name evidence="13" type="ORF">LPLAT_LOCUS1814</name>
</gene>
<dbReference type="Proteomes" id="UP001497644">
    <property type="component" value="Chromosome 10"/>
</dbReference>
<feature type="domain" description="Generative cell specific-1/HAP2" evidence="12">
    <location>
        <begin position="6"/>
        <end position="255"/>
    </location>
</feature>
<keyword evidence="6 11" id="KW-1133">Transmembrane helix</keyword>
<evidence type="ECO:0000313" key="14">
    <source>
        <dbReference type="Proteomes" id="UP001497644"/>
    </source>
</evidence>
<dbReference type="InterPro" id="IPR018928">
    <property type="entry name" value="HAP2/GCS1_dom"/>
</dbReference>
<dbReference type="PANTHER" id="PTHR31764">
    <property type="entry name" value="PROTEIN HAPLESS 2"/>
    <property type="match status" value="1"/>
</dbReference>
<keyword evidence="5" id="KW-0732">Signal</keyword>
<keyword evidence="7" id="KW-0446">Lipid-binding</keyword>
<feature type="transmembrane region" description="Helical" evidence="11">
    <location>
        <begin position="308"/>
        <end position="329"/>
    </location>
</feature>
<keyword evidence="3" id="KW-1003">Cell membrane</keyword>
<sequence length="491" mass="55289">MVPNLDVVRDRLLVPSSVTSKGSGYPVEGESNEYLVVPASSINENGNECDKAGVGFAAFAKQPDRCGHVSGTCLKNQPLAYRKHDAEARAAGRPGCYFLSNFASVPSEPIKYSASGSGSREFLALEYHSPHVSAIDIELGAGYNAALAGGSMGRISQVNVNSTTLDHTVVTIVITNTGLIPTSYQSKIADCPDSLPESWVNATFPKRLVQPRRNQAVSLNLYGELPINEFYCSVQLLNRLGEPVATRKIKIRKMDRCFCTLHCLCVCVGDARGTSCQPMPLELYHAAGFRGPLPPYHRQIFSDTTLDVIFFIVSLILLLLLIGFLKWFIGLYIPAMGRWGLDSLLETSIMSEYFERELKYKRVVRDEHGAPVHPDTRKRTVRICSRKAEFFLNAMFFLIFPFAVCCYRLKRFFRPDRKRCYSNESKISLTTNKSEHTRTICVNTYGDSRDSQMEAEDIKYVMDEFKKSEESLRNHNRSKRNRCTKEYRSCH</sequence>
<evidence type="ECO:0000256" key="9">
    <source>
        <dbReference type="ARBA" id="ARBA00023157"/>
    </source>
</evidence>
<dbReference type="Pfam" id="PF10699">
    <property type="entry name" value="HAP2-GCS1"/>
    <property type="match status" value="1"/>
</dbReference>
<evidence type="ECO:0000256" key="5">
    <source>
        <dbReference type="ARBA" id="ARBA00022729"/>
    </source>
</evidence>
<feature type="transmembrane region" description="Helical" evidence="11">
    <location>
        <begin position="390"/>
        <end position="409"/>
    </location>
</feature>
<organism evidence="13 14">
    <name type="scientific">Lasius platythorax</name>
    <dbReference type="NCBI Taxonomy" id="488582"/>
    <lineage>
        <taxon>Eukaryota</taxon>
        <taxon>Metazoa</taxon>
        <taxon>Ecdysozoa</taxon>
        <taxon>Arthropoda</taxon>
        <taxon>Hexapoda</taxon>
        <taxon>Insecta</taxon>
        <taxon>Pterygota</taxon>
        <taxon>Neoptera</taxon>
        <taxon>Endopterygota</taxon>
        <taxon>Hymenoptera</taxon>
        <taxon>Apocrita</taxon>
        <taxon>Aculeata</taxon>
        <taxon>Formicoidea</taxon>
        <taxon>Formicidae</taxon>
        <taxon>Formicinae</taxon>
        <taxon>Lasius</taxon>
        <taxon>Lasius</taxon>
    </lineage>
</organism>
<evidence type="ECO:0000259" key="12">
    <source>
        <dbReference type="Pfam" id="PF10699"/>
    </source>
</evidence>
<comment type="similarity">
    <text evidence="2">Belongs to the HAP2/GCS1 family.</text>
</comment>
<name>A0AAV2N6N0_9HYME</name>
<evidence type="ECO:0000313" key="13">
    <source>
        <dbReference type="EMBL" id="CAL1675394.1"/>
    </source>
</evidence>
<keyword evidence="4 11" id="KW-0812">Transmembrane</keyword>
<comment type="subcellular location">
    <subcellularLocation>
        <location evidence="1">Cell membrane</location>
        <topology evidence="1">Single-pass type I membrane protein</topology>
    </subcellularLocation>
</comment>
<accession>A0AAV2N6N0</accession>
<evidence type="ECO:0000256" key="11">
    <source>
        <dbReference type="SAM" id="Phobius"/>
    </source>
</evidence>
<evidence type="ECO:0000256" key="1">
    <source>
        <dbReference type="ARBA" id="ARBA00004251"/>
    </source>
</evidence>
<dbReference type="EMBL" id="OZ034833">
    <property type="protein sequence ID" value="CAL1675394.1"/>
    <property type="molecule type" value="Genomic_DNA"/>
</dbReference>
<evidence type="ECO:0000256" key="10">
    <source>
        <dbReference type="ARBA" id="ARBA00023279"/>
    </source>
</evidence>
<dbReference type="GO" id="GO:0005886">
    <property type="term" value="C:plasma membrane"/>
    <property type="evidence" value="ECO:0007669"/>
    <property type="project" value="UniProtKB-SubCell"/>
</dbReference>